<reference evidence="1 2" key="1">
    <citation type="submission" date="2017-06" db="EMBL/GenBank/DDBJ databases">
        <title>Complete genome sequence of Paenibacillus odorifer CBA7130.</title>
        <authorList>
            <person name="Nam Y.-D."/>
            <person name="Kang J."/>
            <person name="Chung W.-H."/>
        </authorList>
    </citation>
    <scope>NUCLEOTIDE SEQUENCE [LARGE SCALE GENOMIC DNA]</scope>
    <source>
        <strain evidence="1 2">CBA7130</strain>
    </source>
</reference>
<dbReference type="AlphaFoldDB" id="A0AAD0P256"/>
<proteinExistence type="predicted"/>
<dbReference type="Proteomes" id="UP000249163">
    <property type="component" value="Chromosome"/>
</dbReference>
<gene>
    <name evidence="1" type="ORF">CD191_06850</name>
</gene>
<evidence type="ECO:0000313" key="2">
    <source>
        <dbReference type="Proteomes" id="UP000249163"/>
    </source>
</evidence>
<dbReference type="EMBL" id="CP021965">
    <property type="protein sequence ID" value="AWV32353.1"/>
    <property type="molecule type" value="Genomic_DNA"/>
</dbReference>
<organism evidence="1 2">
    <name type="scientific">Paenibacillus odorifer</name>
    <dbReference type="NCBI Taxonomy" id="189426"/>
    <lineage>
        <taxon>Bacteria</taxon>
        <taxon>Bacillati</taxon>
        <taxon>Bacillota</taxon>
        <taxon>Bacilli</taxon>
        <taxon>Bacillales</taxon>
        <taxon>Paenibacillaceae</taxon>
        <taxon>Paenibacillus</taxon>
    </lineage>
</organism>
<accession>A0AAD0P256</accession>
<evidence type="ECO:0000313" key="1">
    <source>
        <dbReference type="EMBL" id="AWV32353.1"/>
    </source>
</evidence>
<name>A0AAD0P256_9BACL</name>
<protein>
    <submittedName>
        <fullName evidence="1">Uncharacterized protein</fullName>
    </submittedName>
</protein>
<sequence>MKKYYSLLIILFLLVISISQLSLVSADGVNQQKELIAPETQIISILEDSSLKVNLKNIIREGNFFI</sequence>